<keyword evidence="3" id="KW-1003">Cell membrane</keyword>
<evidence type="ECO:0000256" key="6">
    <source>
        <dbReference type="ARBA" id="ARBA00023136"/>
    </source>
</evidence>
<dbReference type="STRING" id="234267.Acid_1777"/>
<dbReference type="Gene3D" id="1.10.287.1260">
    <property type="match status" value="1"/>
</dbReference>
<dbReference type="InterPro" id="IPR006686">
    <property type="entry name" value="MscS_channel_CS"/>
</dbReference>
<dbReference type="InterPro" id="IPR049142">
    <property type="entry name" value="MS_channel_1st"/>
</dbReference>
<keyword evidence="6 7" id="KW-0472">Membrane</keyword>
<sequence precursor="true">MKLRACLTGLLLCARLGAQLTLSAPAPAAAPVEAPKDALGRTTPRGTVKGFLEAGHKGNLQVAAQYLNTRLRGAHAERLAEQLFSVLNRRLPARLMELSDKPEGSLTDLKGDQDLVGTIASAQGDLEIVVERVSRGKEAPLWLFSSQTLEKIPALFDEVNAVPIDSLLPPILVKTTVGGIALFEWLGLLVGLPAAYLVTVLLNRALSGLAGAVRRRLRKDPGLPDPEILPAPIRLLMVAAAISWVRSAVFLPLLARQFWTSVASVLTIAAVAWLIIVFNGGLEQWLRRRLLRAGCVGATSVIRLGRRMLDVLIVFIGLLVAFYHFGWNPTAALAGLGVGGVAVALAAQRTLENVIGGISIIFDQVVRVGDTLRVGETSGIVDDVGLRSTRLRTNDRTVVSVPNGQIANLSLENLSARDKFWLHPTVSLRCDTTVEQLRSVVEGLHDLLARDLRVEQDSVRVRFLRLGPNSLDVEVFAYVRAKEWNHFLDIQGEILLGCMECVQTAGARLAIPSALYLEAVGKAELDLMHPTPTPR</sequence>
<evidence type="ECO:0000256" key="3">
    <source>
        <dbReference type="ARBA" id="ARBA00022475"/>
    </source>
</evidence>
<proteinExistence type="inferred from homology"/>
<dbReference type="GO" id="GO:0005886">
    <property type="term" value="C:plasma membrane"/>
    <property type="evidence" value="ECO:0007669"/>
    <property type="project" value="UniProtKB-SubCell"/>
</dbReference>
<name>Q027P0_SOLUE</name>
<feature type="domain" description="Mechanosensitive ion channel MscS C-terminal" evidence="10">
    <location>
        <begin position="425"/>
        <end position="507"/>
    </location>
</feature>
<gene>
    <name evidence="12" type="ordered locus">Acid_1777</name>
</gene>
<feature type="transmembrane region" description="Helical" evidence="7">
    <location>
        <begin position="261"/>
        <end position="282"/>
    </location>
</feature>
<evidence type="ECO:0000256" key="8">
    <source>
        <dbReference type="SAM" id="SignalP"/>
    </source>
</evidence>
<dbReference type="eggNOG" id="COG0668">
    <property type="taxonomic scope" value="Bacteria"/>
</dbReference>
<evidence type="ECO:0000256" key="4">
    <source>
        <dbReference type="ARBA" id="ARBA00022692"/>
    </source>
</evidence>
<evidence type="ECO:0000259" key="9">
    <source>
        <dbReference type="Pfam" id="PF00924"/>
    </source>
</evidence>
<accession>Q027P0</accession>
<comment type="similarity">
    <text evidence="2">Belongs to the MscS (TC 1.A.23) family.</text>
</comment>
<dbReference type="GO" id="GO:0008381">
    <property type="term" value="F:mechanosensitive monoatomic ion channel activity"/>
    <property type="evidence" value="ECO:0007669"/>
    <property type="project" value="UniProtKB-ARBA"/>
</dbReference>
<dbReference type="Pfam" id="PF21082">
    <property type="entry name" value="MS_channel_3rd"/>
    <property type="match status" value="1"/>
</dbReference>
<dbReference type="SUPFAM" id="SSF50182">
    <property type="entry name" value="Sm-like ribonucleoproteins"/>
    <property type="match status" value="1"/>
</dbReference>
<dbReference type="InterPro" id="IPR049278">
    <property type="entry name" value="MS_channel_C"/>
</dbReference>
<feature type="signal peptide" evidence="8">
    <location>
        <begin position="1"/>
        <end position="28"/>
    </location>
</feature>
<dbReference type="SUPFAM" id="SSF82689">
    <property type="entry name" value="Mechanosensitive channel protein MscS (YggB), C-terminal domain"/>
    <property type="match status" value="1"/>
</dbReference>
<evidence type="ECO:0000313" key="12">
    <source>
        <dbReference type="EMBL" id="ABJ82767.1"/>
    </source>
</evidence>
<dbReference type="InterPro" id="IPR006685">
    <property type="entry name" value="MscS_channel_2nd"/>
</dbReference>
<dbReference type="SUPFAM" id="SSF82861">
    <property type="entry name" value="Mechanosensitive channel protein MscS (YggB), transmembrane region"/>
    <property type="match status" value="1"/>
</dbReference>
<dbReference type="PROSITE" id="PS01246">
    <property type="entry name" value="UPF0003"/>
    <property type="match status" value="1"/>
</dbReference>
<evidence type="ECO:0000256" key="5">
    <source>
        <dbReference type="ARBA" id="ARBA00022989"/>
    </source>
</evidence>
<keyword evidence="4 7" id="KW-0812">Transmembrane</keyword>
<dbReference type="OrthoDB" id="9809206at2"/>
<dbReference type="Pfam" id="PF00924">
    <property type="entry name" value="MS_channel_2nd"/>
    <property type="match status" value="1"/>
</dbReference>
<keyword evidence="5 7" id="KW-1133">Transmembrane helix</keyword>
<feature type="transmembrane region" description="Helical" evidence="7">
    <location>
        <begin position="233"/>
        <end position="255"/>
    </location>
</feature>
<dbReference type="InterPro" id="IPR010920">
    <property type="entry name" value="LSM_dom_sf"/>
</dbReference>
<dbReference type="InterPro" id="IPR023408">
    <property type="entry name" value="MscS_beta-dom_sf"/>
</dbReference>
<comment type="subcellular location">
    <subcellularLocation>
        <location evidence="1">Cell membrane</location>
        <topology evidence="1">Multi-pass membrane protein</topology>
    </subcellularLocation>
</comment>
<dbReference type="KEGG" id="sus:Acid_1777"/>
<feature type="transmembrane region" description="Helical" evidence="7">
    <location>
        <begin position="308"/>
        <end position="325"/>
    </location>
</feature>
<feature type="domain" description="Mechanosensitive ion channel MscS" evidence="9">
    <location>
        <begin position="350"/>
        <end position="415"/>
    </location>
</feature>
<keyword evidence="8" id="KW-0732">Signal</keyword>
<dbReference type="InterPro" id="IPR011066">
    <property type="entry name" value="MscS_channel_C_sf"/>
</dbReference>
<dbReference type="HOGENOM" id="CLU_015233_0_0_0"/>
<evidence type="ECO:0000256" key="1">
    <source>
        <dbReference type="ARBA" id="ARBA00004651"/>
    </source>
</evidence>
<dbReference type="PANTHER" id="PTHR30566:SF5">
    <property type="entry name" value="MECHANOSENSITIVE ION CHANNEL PROTEIN 1, MITOCHONDRIAL-RELATED"/>
    <property type="match status" value="1"/>
</dbReference>
<feature type="chain" id="PRO_5004163736" evidence="8">
    <location>
        <begin position="29"/>
        <end position="535"/>
    </location>
</feature>
<organism evidence="12">
    <name type="scientific">Solibacter usitatus (strain Ellin6076)</name>
    <dbReference type="NCBI Taxonomy" id="234267"/>
    <lineage>
        <taxon>Bacteria</taxon>
        <taxon>Pseudomonadati</taxon>
        <taxon>Acidobacteriota</taxon>
        <taxon>Terriglobia</taxon>
        <taxon>Bryobacterales</taxon>
        <taxon>Solibacteraceae</taxon>
        <taxon>Candidatus Solibacter</taxon>
    </lineage>
</organism>
<dbReference type="EMBL" id="CP000473">
    <property type="protein sequence ID" value="ABJ82767.1"/>
    <property type="molecule type" value="Genomic_DNA"/>
</dbReference>
<dbReference type="PANTHER" id="PTHR30566">
    <property type="entry name" value="YNAI-RELATED MECHANOSENSITIVE ION CHANNEL"/>
    <property type="match status" value="1"/>
</dbReference>
<evidence type="ECO:0000256" key="2">
    <source>
        <dbReference type="ARBA" id="ARBA00008017"/>
    </source>
</evidence>
<dbReference type="InterPro" id="IPR011014">
    <property type="entry name" value="MscS_channel_TM-2"/>
</dbReference>
<evidence type="ECO:0000259" key="10">
    <source>
        <dbReference type="Pfam" id="PF21082"/>
    </source>
</evidence>
<feature type="transmembrane region" description="Helical" evidence="7">
    <location>
        <begin position="185"/>
        <end position="212"/>
    </location>
</feature>
<dbReference type="AlphaFoldDB" id="Q027P0"/>
<evidence type="ECO:0000256" key="7">
    <source>
        <dbReference type="SAM" id="Phobius"/>
    </source>
</evidence>
<reference evidence="12" key="1">
    <citation type="submission" date="2006-10" db="EMBL/GenBank/DDBJ databases">
        <title>Complete sequence of Solibacter usitatus Ellin6076.</title>
        <authorList>
            <consortium name="US DOE Joint Genome Institute"/>
            <person name="Copeland A."/>
            <person name="Lucas S."/>
            <person name="Lapidus A."/>
            <person name="Barry K."/>
            <person name="Detter J.C."/>
            <person name="Glavina del Rio T."/>
            <person name="Hammon N."/>
            <person name="Israni S."/>
            <person name="Dalin E."/>
            <person name="Tice H."/>
            <person name="Pitluck S."/>
            <person name="Thompson L.S."/>
            <person name="Brettin T."/>
            <person name="Bruce D."/>
            <person name="Han C."/>
            <person name="Tapia R."/>
            <person name="Gilna P."/>
            <person name="Schmutz J."/>
            <person name="Larimer F."/>
            <person name="Land M."/>
            <person name="Hauser L."/>
            <person name="Kyrpides N."/>
            <person name="Mikhailova N."/>
            <person name="Janssen P.H."/>
            <person name="Kuske C.R."/>
            <person name="Richardson P."/>
        </authorList>
    </citation>
    <scope>NUCLEOTIDE SEQUENCE</scope>
    <source>
        <strain evidence="12">Ellin6076</strain>
    </source>
</reference>
<feature type="domain" description="Mechanosensitive ion channel transmembrane helices 2/3" evidence="11">
    <location>
        <begin position="311"/>
        <end position="348"/>
    </location>
</feature>
<evidence type="ECO:0000259" key="11">
    <source>
        <dbReference type="Pfam" id="PF21088"/>
    </source>
</evidence>
<dbReference type="Gene3D" id="2.30.30.60">
    <property type="match status" value="1"/>
</dbReference>
<protein>
    <submittedName>
        <fullName evidence="12">MscS Mechanosensitive ion channel</fullName>
    </submittedName>
</protein>
<dbReference type="InParanoid" id="Q027P0"/>
<dbReference type="Pfam" id="PF21088">
    <property type="entry name" value="MS_channel_1st"/>
    <property type="match status" value="1"/>
</dbReference>